<dbReference type="Proteomes" id="UP001231518">
    <property type="component" value="Chromosome 9"/>
</dbReference>
<evidence type="ECO:0000313" key="1">
    <source>
        <dbReference type="EMBL" id="KAJ8730414.1"/>
    </source>
</evidence>
<organism evidence="1 2">
    <name type="scientific">Mythimna separata</name>
    <name type="common">Oriental armyworm</name>
    <name type="synonym">Pseudaletia separata</name>
    <dbReference type="NCBI Taxonomy" id="271217"/>
    <lineage>
        <taxon>Eukaryota</taxon>
        <taxon>Metazoa</taxon>
        <taxon>Ecdysozoa</taxon>
        <taxon>Arthropoda</taxon>
        <taxon>Hexapoda</taxon>
        <taxon>Insecta</taxon>
        <taxon>Pterygota</taxon>
        <taxon>Neoptera</taxon>
        <taxon>Endopterygota</taxon>
        <taxon>Lepidoptera</taxon>
        <taxon>Glossata</taxon>
        <taxon>Ditrysia</taxon>
        <taxon>Noctuoidea</taxon>
        <taxon>Noctuidae</taxon>
        <taxon>Noctuinae</taxon>
        <taxon>Hadenini</taxon>
        <taxon>Mythimna</taxon>
    </lineage>
</organism>
<dbReference type="InterPro" id="IPR016187">
    <property type="entry name" value="CTDL_fold"/>
</dbReference>
<sequence>MFPEDVDQFARFHAGFGAWGRERVWTTIDGQRLENVYNNWDPTQPDNLNGNQNRGAVLKNGYIDDIGPEQLPYVCEKSPQSKRFEPLPPCMQVLKNLCQVSIAS</sequence>
<reference evidence="1" key="1">
    <citation type="submission" date="2023-03" db="EMBL/GenBank/DDBJ databases">
        <title>Chromosome-level genomes of two armyworms, Mythimna separata and Mythimna loreyi, provide insights into the biosynthesis and reception of sex pheromones.</title>
        <authorList>
            <person name="Zhao H."/>
        </authorList>
    </citation>
    <scope>NUCLEOTIDE SEQUENCE</scope>
    <source>
        <strain evidence="1">BeijingLab</strain>
        <tissue evidence="1">Pupa</tissue>
    </source>
</reference>
<dbReference type="Gene3D" id="3.10.100.10">
    <property type="entry name" value="Mannose-Binding Protein A, subunit A"/>
    <property type="match status" value="1"/>
</dbReference>
<gene>
    <name evidence="1" type="ORF">PYW07_017452</name>
</gene>
<dbReference type="EMBL" id="JARGEI010000006">
    <property type="protein sequence ID" value="KAJ8730414.1"/>
    <property type="molecule type" value="Genomic_DNA"/>
</dbReference>
<proteinExistence type="predicted"/>
<comment type="caution">
    <text evidence="1">The sequence shown here is derived from an EMBL/GenBank/DDBJ whole genome shotgun (WGS) entry which is preliminary data.</text>
</comment>
<dbReference type="AlphaFoldDB" id="A0AAD8DYL2"/>
<keyword evidence="2" id="KW-1185">Reference proteome</keyword>
<protein>
    <submittedName>
        <fullName evidence="1">Uncharacterized protein</fullName>
    </submittedName>
</protein>
<dbReference type="SUPFAM" id="SSF56436">
    <property type="entry name" value="C-type lectin-like"/>
    <property type="match status" value="1"/>
</dbReference>
<name>A0AAD8DYL2_MYTSE</name>
<evidence type="ECO:0000313" key="2">
    <source>
        <dbReference type="Proteomes" id="UP001231518"/>
    </source>
</evidence>
<dbReference type="InterPro" id="IPR016186">
    <property type="entry name" value="C-type_lectin-like/link_sf"/>
</dbReference>
<accession>A0AAD8DYL2</accession>